<gene>
    <name evidence="1" type="ORF">THAOC_30392</name>
</gene>
<comment type="caution">
    <text evidence="1">The sequence shown here is derived from an EMBL/GenBank/DDBJ whole genome shotgun (WGS) entry which is preliminary data.</text>
</comment>
<name>K0RAA1_THAOC</name>
<sequence>MLGTGKETTDEGPVRAKDRWAEETFARTIDDNFRNKSKDCKESLAKYLCWLNFPRCHAEHEVALPMCQSACENLFRNCQLPQDMWRCEVDVVDGYGQEDEYTSFGFFPGQPFAKNEEPVAVCTPSIKGGAGIIGPGISLIIISFLAML</sequence>
<proteinExistence type="predicted"/>
<dbReference type="Proteomes" id="UP000266841">
    <property type="component" value="Unassembled WGS sequence"/>
</dbReference>
<evidence type="ECO:0000313" key="1">
    <source>
        <dbReference type="EMBL" id="EJK50573.1"/>
    </source>
</evidence>
<protein>
    <recommendedName>
        <fullName evidence="3">FZ domain-containing protein</fullName>
    </recommendedName>
</protein>
<dbReference type="InterPro" id="IPR036790">
    <property type="entry name" value="Frizzled_dom_sf"/>
</dbReference>
<dbReference type="SUPFAM" id="SSF63501">
    <property type="entry name" value="Frizzled cysteine-rich domain"/>
    <property type="match status" value="1"/>
</dbReference>
<evidence type="ECO:0008006" key="3">
    <source>
        <dbReference type="Google" id="ProtNLM"/>
    </source>
</evidence>
<evidence type="ECO:0000313" key="2">
    <source>
        <dbReference type="Proteomes" id="UP000266841"/>
    </source>
</evidence>
<reference evidence="1 2" key="1">
    <citation type="journal article" date="2012" name="Genome Biol.">
        <title>Genome and low-iron response of an oceanic diatom adapted to chronic iron limitation.</title>
        <authorList>
            <person name="Lommer M."/>
            <person name="Specht M."/>
            <person name="Roy A.S."/>
            <person name="Kraemer L."/>
            <person name="Andreson R."/>
            <person name="Gutowska M.A."/>
            <person name="Wolf J."/>
            <person name="Bergner S.V."/>
            <person name="Schilhabel M.B."/>
            <person name="Klostermeier U.C."/>
            <person name="Beiko R.G."/>
            <person name="Rosenstiel P."/>
            <person name="Hippler M."/>
            <person name="Laroche J."/>
        </authorList>
    </citation>
    <scope>NUCLEOTIDE SEQUENCE [LARGE SCALE GENOMIC DNA]</scope>
    <source>
        <strain evidence="1 2">CCMP1005</strain>
    </source>
</reference>
<dbReference type="OrthoDB" id="188771at2759"/>
<dbReference type="EMBL" id="AGNL01043419">
    <property type="protein sequence ID" value="EJK50573.1"/>
    <property type="molecule type" value="Genomic_DNA"/>
</dbReference>
<dbReference type="Gene3D" id="1.10.2000.10">
    <property type="entry name" value="Frizzled cysteine-rich domain"/>
    <property type="match status" value="1"/>
</dbReference>
<accession>K0RAA1</accession>
<keyword evidence="2" id="KW-1185">Reference proteome</keyword>
<organism evidence="1 2">
    <name type="scientific">Thalassiosira oceanica</name>
    <name type="common">Marine diatom</name>
    <dbReference type="NCBI Taxonomy" id="159749"/>
    <lineage>
        <taxon>Eukaryota</taxon>
        <taxon>Sar</taxon>
        <taxon>Stramenopiles</taxon>
        <taxon>Ochrophyta</taxon>
        <taxon>Bacillariophyta</taxon>
        <taxon>Coscinodiscophyceae</taxon>
        <taxon>Thalassiosirophycidae</taxon>
        <taxon>Thalassiosirales</taxon>
        <taxon>Thalassiosiraceae</taxon>
        <taxon>Thalassiosira</taxon>
    </lineage>
</organism>
<dbReference type="AlphaFoldDB" id="K0RAA1"/>